<gene>
    <name evidence="1" type="ORF">HHL09_25965</name>
</gene>
<accession>A0A858RRN1</accession>
<name>A0A858RRN1_9BACT</name>
<reference evidence="1 2" key="1">
    <citation type="submission" date="2020-04" db="EMBL/GenBank/DDBJ databases">
        <title>Luteolibacter sp. G-1-1-1 isolated from soil.</title>
        <authorList>
            <person name="Dahal R.H."/>
        </authorList>
    </citation>
    <scope>NUCLEOTIDE SEQUENCE [LARGE SCALE GENOMIC DNA]</scope>
    <source>
        <strain evidence="1 2">G-1-1-1</strain>
    </source>
</reference>
<protein>
    <recommendedName>
        <fullName evidence="3">Lipoprotein</fullName>
    </recommendedName>
</protein>
<dbReference type="PROSITE" id="PS51257">
    <property type="entry name" value="PROKAR_LIPOPROTEIN"/>
    <property type="match status" value="1"/>
</dbReference>
<dbReference type="AlphaFoldDB" id="A0A858RRN1"/>
<organism evidence="1 2">
    <name type="scientific">Luteolibacter luteus</name>
    <dbReference type="NCBI Taxonomy" id="2728835"/>
    <lineage>
        <taxon>Bacteria</taxon>
        <taxon>Pseudomonadati</taxon>
        <taxon>Verrucomicrobiota</taxon>
        <taxon>Verrucomicrobiia</taxon>
        <taxon>Verrucomicrobiales</taxon>
        <taxon>Verrucomicrobiaceae</taxon>
        <taxon>Luteolibacter</taxon>
    </lineage>
</organism>
<keyword evidence="2" id="KW-1185">Reference proteome</keyword>
<evidence type="ECO:0008006" key="3">
    <source>
        <dbReference type="Google" id="ProtNLM"/>
    </source>
</evidence>
<dbReference type="KEGG" id="luo:HHL09_25965"/>
<dbReference type="EMBL" id="CP051774">
    <property type="protein sequence ID" value="QJE99078.1"/>
    <property type="molecule type" value="Genomic_DNA"/>
</dbReference>
<sequence length="185" mass="20104">MKQQTGPIRRVPALLAASMTAVVVCGCEREHERKEPLSYPEKEAPASLYHANTEDGMTLEAETASSVKKGGPMPMSVTLTNGRSALVSVAILGGAGELGIAIEDSQGRVVPPVREQPSFIRGGSMRMDNLKLGESYHWQVDLGKSYRLEPGDYKVSMSAFIYEYTHEPLTSDTIPLSGVRLHVTE</sequence>
<evidence type="ECO:0000313" key="2">
    <source>
        <dbReference type="Proteomes" id="UP000501812"/>
    </source>
</evidence>
<evidence type="ECO:0000313" key="1">
    <source>
        <dbReference type="EMBL" id="QJE99078.1"/>
    </source>
</evidence>
<proteinExistence type="predicted"/>
<dbReference type="RefSeq" id="WP_169457564.1">
    <property type="nucleotide sequence ID" value="NZ_CP051774.1"/>
</dbReference>
<dbReference type="Proteomes" id="UP000501812">
    <property type="component" value="Chromosome"/>
</dbReference>